<reference evidence="2 3" key="1">
    <citation type="submission" date="2021-01" db="EMBL/GenBank/DDBJ databases">
        <title>Diatom-associated Roseobacters Show Island Model of Population Structure.</title>
        <authorList>
            <person name="Qu L."/>
            <person name="Feng X."/>
            <person name="Chen Y."/>
            <person name="Li L."/>
            <person name="Wang X."/>
            <person name="Hu Z."/>
            <person name="Wang H."/>
            <person name="Luo H."/>
        </authorList>
    </citation>
    <scope>NUCLEOTIDE SEQUENCE [LARGE SCALE GENOMIC DNA]</scope>
    <source>
        <strain evidence="2 3">TR60-84</strain>
    </source>
</reference>
<dbReference type="InterPro" id="IPR001932">
    <property type="entry name" value="PPM-type_phosphatase-like_dom"/>
</dbReference>
<dbReference type="SMART" id="SM00331">
    <property type="entry name" value="PP2C_SIG"/>
    <property type="match status" value="1"/>
</dbReference>
<comment type="caution">
    <text evidence="2">The sequence shown here is derived from an EMBL/GenBank/DDBJ whole genome shotgun (WGS) entry which is preliminary data.</text>
</comment>
<keyword evidence="3" id="KW-1185">Reference proteome</keyword>
<dbReference type="CDD" id="cd00143">
    <property type="entry name" value="PP2Cc"/>
    <property type="match status" value="1"/>
</dbReference>
<dbReference type="InterPro" id="IPR015655">
    <property type="entry name" value="PP2C"/>
</dbReference>
<dbReference type="EMBL" id="JAFBRM010000007">
    <property type="protein sequence ID" value="MBM1715546.1"/>
    <property type="molecule type" value="Genomic_DNA"/>
</dbReference>
<evidence type="ECO:0000259" key="1">
    <source>
        <dbReference type="PROSITE" id="PS51746"/>
    </source>
</evidence>
<proteinExistence type="predicted"/>
<feature type="domain" description="PPM-type phosphatase" evidence="1">
    <location>
        <begin position="24"/>
        <end position="255"/>
    </location>
</feature>
<dbReference type="GO" id="GO:0004722">
    <property type="term" value="F:protein serine/threonine phosphatase activity"/>
    <property type="evidence" value="ECO:0007669"/>
    <property type="project" value="InterPro"/>
</dbReference>
<dbReference type="Proteomes" id="UP000732193">
    <property type="component" value="Unassembled WGS sequence"/>
</dbReference>
<dbReference type="SMART" id="SM00332">
    <property type="entry name" value="PP2Cc"/>
    <property type="match status" value="1"/>
</dbReference>
<protein>
    <submittedName>
        <fullName evidence="2">Serine/threonine-protein phosphatase</fullName>
    </submittedName>
</protein>
<evidence type="ECO:0000313" key="3">
    <source>
        <dbReference type="Proteomes" id="UP000732193"/>
    </source>
</evidence>
<dbReference type="InterPro" id="IPR036457">
    <property type="entry name" value="PPM-type-like_dom_sf"/>
</dbReference>
<name>A0AAE3B8E9_9RHOB</name>
<dbReference type="AlphaFoldDB" id="A0AAE3B8E9"/>
<dbReference type="PANTHER" id="PTHR13832">
    <property type="entry name" value="PROTEIN PHOSPHATASE 2C"/>
    <property type="match status" value="1"/>
</dbReference>
<dbReference type="Pfam" id="PF13672">
    <property type="entry name" value="PP2C_2"/>
    <property type="match status" value="1"/>
</dbReference>
<organism evidence="2 3">
    <name type="scientific">Sulfitobacter geojensis</name>
    <dbReference type="NCBI Taxonomy" id="1342299"/>
    <lineage>
        <taxon>Bacteria</taxon>
        <taxon>Pseudomonadati</taxon>
        <taxon>Pseudomonadota</taxon>
        <taxon>Alphaproteobacteria</taxon>
        <taxon>Rhodobacterales</taxon>
        <taxon>Roseobacteraceae</taxon>
        <taxon>Sulfitobacter</taxon>
    </lineage>
</organism>
<dbReference type="PANTHER" id="PTHR13832:SF827">
    <property type="entry name" value="PROTEIN PHOSPHATASE 1L"/>
    <property type="match status" value="1"/>
</dbReference>
<accession>A0AAE3B8E9</accession>
<evidence type="ECO:0000313" key="2">
    <source>
        <dbReference type="EMBL" id="MBM1715546.1"/>
    </source>
</evidence>
<dbReference type="PROSITE" id="PS51746">
    <property type="entry name" value="PPM_2"/>
    <property type="match status" value="1"/>
</dbReference>
<dbReference type="Gene3D" id="3.60.40.10">
    <property type="entry name" value="PPM-type phosphatase domain"/>
    <property type="match status" value="1"/>
</dbReference>
<gene>
    <name evidence="2" type="ORF">JQV55_18400</name>
</gene>
<sequence>MAFGRCRGRSGGGGVNRNDFFTFETGQGSDVGCKRKVNEDSYLSRPEYGLWVVADGMGGHAAGDFASQTIVHELNSIGVAVSADDLVARFDQRLTQANEVIRAQAAQLDGGMIGATVAALLVHQTRFDCIWSGDSRLYLLRDGQLVQQSRDHTEARALLDAGSITAEEAANWPRKNVITHAVGVSEKPICERVTGELQLGDVFLICSDGLTEHIADAEIAQLLLRYPPQEACAQLIDETVRRGARDNVTVIAMRCSDAPPPAEDEMLYDLDNSSLDTGSVV</sequence>
<dbReference type="SUPFAM" id="SSF81606">
    <property type="entry name" value="PP2C-like"/>
    <property type="match status" value="1"/>
</dbReference>